<dbReference type="SUPFAM" id="SSF52821">
    <property type="entry name" value="Rhodanese/Cell cycle control phosphatase"/>
    <property type="match status" value="2"/>
</dbReference>
<dbReference type="InterPro" id="IPR001763">
    <property type="entry name" value="Rhodanese-like_dom"/>
</dbReference>
<reference evidence="3" key="1">
    <citation type="submission" date="2020-12" db="EMBL/GenBank/DDBJ databases">
        <title>Geomonas sp. Red875, isolated from river sediment.</title>
        <authorList>
            <person name="Xu Z."/>
            <person name="Zhang Z."/>
            <person name="Masuda Y."/>
            <person name="Itoh H."/>
            <person name="Senoo K."/>
        </authorList>
    </citation>
    <scope>NUCLEOTIDE SEQUENCE</scope>
    <source>
        <strain evidence="3">Red875</strain>
    </source>
</reference>
<dbReference type="AlphaFoldDB" id="A0A8J7IZ27"/>
<dbReference type="Proteomes" id="UP000636888">
    <property type="component" value="Unassembled WGS sequence"/>
</dbReference>
<protein>
    <submittedName>
        <fullName evidence="3">Rhodanese-like domain-containing protein</fullName>
    </submittedName>
</protein>
<feature type="domain" description="Rhodanese" evidence="2">
    <location>
        <begin position="245"/>
        <end position="322"/>
    </location>
</feature>
<dbReference type="InterPro" id="IPR050229">
    <property type="entry name" value="GlpE_sulfurtransferase"/>
</dbReference>
<dbReference type="GO" id="GO:0004792">
    <property type="term" value="F:thiosulfate-cyanide sulfurtransferase activity"/>
    <property type="evidence" value="ECO:0007669"/>
    <property type="project" value="InterPro"/>
</dbReference>
<proteinExistence type="predicted"/>
<evidence type="ECO:0000256" key="1">
    <source>
        <dbReference type="SAM" id="SignalP"/>
    </source>
</evidence>
<dbReference type="InterPro" id="IPR001307">
    <property type="entry name" value="Thiosulphate_STrfase_CS"/>
</dbReference>
<keyword evidence="4" id="KW-1185">Reference proteome</keyword>
<feature type="chain" id="PRO_5035215446" evidence="1">
    <location>
        <begin position="27"/>
        <end position="351"/>
    </location>
</feature>
<dbReference type="CDD" id="cd00158">
    <property type="entry name" value="RHOD"/>
    <property type="match status" value="2"/>
</dbReference>
<dbReference type="InterPro" id="IPR036873">
    <property type="entry name" value="Rhodanese-like_dom_sf"/>
</dbReference>
<dbReference type="Gene3D" id="3.40.250.10">
    <property type="entry name" value="Rhodanese-like domain"/>
    <property type="match status" value="2"/>
</dbReference>
<dbReference type="PROSITE" id="PS50206">
    <property type="entry name" value="RHODANESE_3"/>
    <property type="match status" value="2"/>
</dbReference>
<gene>
    <name evidence="3" type="ORF">JFN93_00835</name>
</gene>
<dbReference type="Pfam" id="PF00581">
    <property type="entry name" value="Rhodanese"/>
    <property type="match status" value="2"/>
</dbReference>
<dbReference type="PANTHER" id="PTHR43031">
    <property type="entry name" value="FAD-DEPENDENT OXIDOREDUCTASE"/>
    <property type="match status" value="1"/>
</dbReference>
<dbReference type="SMART" id="SM00450">
    <property type="entry name" value="RHOD"/>
    <property type="match status" value="2"/>
</dbReference>
<organism evidence="3 4">
    <name type="scientific">Geomesophilobacter sediminis</name>
    <dbReference type="NCBI Taxonomy" id="2798584"/>
    <lineage>
        <taxon>Bacteria</taxon>
        <taxon>Pseudomonadati</taxon>
        <taxon>Thermodesulfobacteriota</taxon>
        <taxon>Desulfuromonadia</taxon>
        <taxon>Geobacterales</taxon>
        <taxon>Geobacteraceae</taxon>
        <taxon>Geomesophilobacter</taxon>
    </lineage>
</organism>
<dbReference type="EMBL" id="JAEMHM010000001">
    <property type="protein sequence ID" value="MBJ6723238.1"/>
    <property type="molecule type" value="Genomic_DNA"/>
</dbReference>
<feature type="domain" description="Rhodanese" evidence="2">
    <location>
        <begin position="78"/>
        <end position="167"/>
    </location>
</feature>
<keyword evidence="1" id="KW-0732">Signal</keyword>
<dbReference type="PROSITE" id="PS00380">
    <property type="entry name" value="RHODANESE_1"/>
    <property type="match status" value="2"/>
</dbReference>
<feature type="signal peptide" evidence="1">
    <location>
        <begin position="1"/>
        <end position="26"/>
    </location>
</feature>
<dbReference type="PANTHER" id="PTHR43031:SF16">
    <property type="entry name" value="OXIDOREDUCTASE"/>
    <property type="match status" value="1"/>
</dbReference>
<evidence type="ECO:0000313" key="4">
    <source>
        <dbReference type="Proteomes" id="UP000636888"/>
    </source>
</evidence>
<evidence type="ECO:0000259" key="2">
    <source>
        <dbReference type="PROSITE" id="PS50206"/>
    </source>
</evidence>
<comment type="caution">
    <text evidence="3">The sequence shown here is derived from an EMBL/GenBank/DDBJ whole genome shotgun (WGS) entry which is preliminary data.</text>
</comment>
<evidence type="ECO:0000313" key="3">
    <source>
        <dbReference type="EMBL" id="MBJ6723238.1"/>
    </source>
</evidence>
<sequence length="351" mass="37988">MRPDAKTIAKWTILSLCLLLPTGALADSTKSKTKTLDAGSIKEKIDPSDEILKASRAFFAGLPFMQAEAYYKKVILGKDQSYFLVSVQSADEFARGHVPGAVNIPYNEIASGKAGKILPKDKKIVVTCADGHRSMVAALYFGQLGYDTTVLSFGMTHWNASQSGITDPYPGSAGYPVSTAQVDAAGGNVLPAIATVGSTGKNVVPARAEAVLSSKRDLLIDRAEVYQKAVVGGDHSYFLVSLQRPEDYAKGHVPGAINIPAKEIAKVENLRKLPRDKKIVLICYIGHWGAASAFLLNQLGYEAYDMRFGTMGWNDQTEGLGELREVMLGLARSLNYQVEKGKHESRAMVEK</sequence>
<name>A0A8J7IZ27_9BACT</name>
<dbReference type="RefSeq" id="WP_199382080.1">
    <property type="nucleotide sequence ID" value="NZ_JAEMHM010000001.1"/>
</dbReference>
<accession>A0A8J7IZ27</accession>